<feature type="chain" id="PRO_5045095711" description="alpha-L-fucosidase" evidence="7">
    <location>
        <begin position="23"/>
        <end position="448"/>
    </location>
</feature>
<evidence type="ECO:0000256" key="6">
    <source>
        <dbReference type="ARBA" id="ARBA00023295"/>
    </source>
</evidence>
<evidence type="ECO:0000259" key="8">
    <source>
        <dbReference type="Pfam" id="PF01120"/>
    </source>
</evidence>
<dbReference type="InterPro" id="IPR000933">
    <property type="entry name" value="Glyco_hydro_29"/>
</dbReference>
<dbReference type="InterPro" id="IPR016286">
    <property type="entry name" value="FUC_metazoa-typ"/>
</dbReference>
<dbReference type="EC" id="3.2.1.51" evidence="3"/>
<dbReference type="InterPro" id="IPR057739">
    <property type="entry name" value="Glyco_hydro_29_N"/>
</dbReference>
<dbReference type="InterPro" id="IPR017853">
    <property type="entry name" value="GH"/>
</dbReference>
<evidence type="ECO:0000256" key="7">
    <source>
        <dbReference type="SAM" id="SignalP"/>
    </source>
</evidence>
<evidence type="ECO:0000256" key="4">
    <source>
        <dbReference type="ARBA" id="ARBA00022729"/>
    </source>
</evidence>
<dbReference type="GO" id="GO:0004560">
    <property type="term" value="F:alpha-L-fucosidase activity"/>
    <property type="evidence" value="ECO:0007669"/>
    <property type="project" value="UniProtKB-EC"/>
</dbReference>
<evidence type="ECO:0000256" key="2">
    <source>
        <dbReference type="ARBA" id="ARBA00007951"/>
    </source>
</evidence>
<dbReference type="PANTHER" id="PTHR10030">
    <property type="entry name" value="ALPHA-L-FUCOSIDASE"/>
    <property type="match status" value="1"/>
</dbReference>
<dbReference type="Pfam" id="PF01120">
    <property type="entry name" value="Alpha_L_fucos"/>
    <property type="match status" value="1"/>
</dbReference>
<dbReference type="Gene3D" id="3.20.20.80">
    <property type="entry name" value="Glycosidases"/>
    <property type="match status" value="1"/>
</dbReference>
<accession>A0ABU1RPN5</accession>
<evidence type="ECO:0000256" key="3">
    <source>
        <dbReference type="ARBA" id="ARBA00012662"/>
    </source>
</evidence>
<evidence type="ECO:0000256" key="5">
    <source>
        <dbReference type="ARBA" id="ARBA00022801"/>
    </source>
</evidence>
<evidence type="ECO:0000313" key="10">
    <source>
        <dbReference type="Proteomes" id="UP001254759"/>
    </source>
</evidence>
<comment type="function">
    <text evidence="1">Alpha-L-fucosidase is responsible for hydrolyzing the alpha-1,6-linked fucose joined to the reducing-end N-acetylglucosamine of the carbohydrate moieties of glycoproteins.</text>
</comment>
<feature type="signal peptide" evidence="7">
    <location>
        <begin position="1"/>
        <end position="22"/>
    </location>
</feature>
<sequence>MRNLFRKASAVAFLMLASLAHAQTQPHVPAYRPTESNLAARRWFQDAKFGIFLHWGLYSELGGVGSKGLSEWIMYDSRIPASKYERLATFFNPTQFNADEWVAMFKAAGAHYIVITAKHHDGFAMFDSKVSPYNVVKSTPFARDPIAELAAACRRQGIKLFFYYSQLDWHSADYYPRGRTGQFSGRPETGDWDKYLDYQDAQLRELLTQYGTIGGIWFDGWWDQEHTPMQNRWRLERTYALIHSLQPQALIVNNHHQPPFPGEDYQTFERDLPGENSMGFNRGQIGSLPLEMSETMNGTWGFSLTDDQYKSVETLVRTLVGAAGRNANFLLNTGPMPNGQLQPENVATYAEIGRWLKTYGASIYGTRGGPVSPRNWGVTTQKGNTVYVHVLDWTDDRLFVPIKQGIKDATLLRDGSRVRFGKVDGGIELLGVAKPQGVYDEVVSLELE</sequence>
<keyword evidence="6 9" id="KW-0326">Glycosidase</keyword>
<keyword evidence="4 7" id="KW-0732">Signal</keyword>
<keyword evidence="5 9" id="KW-0378">Hydrolase</keyword>
<comment type="similarity">
    <text evidence="2">Belongs to the glycosyl hydrolase 29 family.</text>
</comment>
<comment type="caution">
    <text evidence="9">The sequence shown here is derived from an EMBL/GenBank/DDBJ whole genome shotgun (WGS) entry which is preliminary data.</text>
</comment>
<dbReference type="Proteomes" id="UP001254759">
    <property type="component" value="Unassembled WGS sequence"/>
</dbReference>
<dbReference type="SUPFAM" id="SSF51445">
    <property type="entry name" value="(Trans)glycosidases"/>
    <property type="match status" value="1"/>
</dbReference>
<gene>
    <name evidence="9" type="ORF">J2W94_000987</name>
</gene>
<dbReference type="PRINTS" id="PR00741">
    <property type="entry name" value="GLHYDRLASE29"/>
</dbReference>
<dbReference type="RefSeq" id="WP_310090740.1">
    <property type="nucleotide sequence ID" value="NZ_JAVDTT010000001.1"/>
</dbReference>
<reference evidence="9 10" key="1">
    <citation type="submission" date="2023-07" db="EMBL/GenBank/DDBJ databases">
        <title>Sorghum-associated microbial communities from plants grown in Nebraska, USA.</title>
        <authorList>
            <person name="Schachtman D."/>
        </authorList>
    </citation>
    <scope>NUCLEOTIDE SEQUENCE [LARGE SCALE GENOMIC DNA]</scope>
    <source>
        <strain evidence="9 10">BE107</strain>
    </source>
</reference>
<feature type="domain" description="Glycoside hydrolase family 29 N-terminal" evidence="8">
    <location>
        <begin position="23"/>
        <end position="360"/>
    </location>
</feature>
<protein>
    <recommendedName>
        <fullName evidence="3">alpha-L-fucosidase</fullName>
        <ecNumber evidence="3">3.2.1.51</ecNumber>
    </recommendedName>
</protein>
<evidence type="ECO:0000313" key="9">
    <source>
        <dbReference type="EMBL" id="MDR6840723.1"/>
    </source>
</evidence>
<dbReference type="PANTHER" id="PTHR10030:SF37">
    <property type="entry name" value="ALPHA-L-FUCOSIDASE-RELATED"/>
    <property type="match status" value="1"/>
</dbReference>
<keyword evidence="10" id="KW-1185">Reference proteome</keyword>
<evidence type="ECO:0000256" key="1">
    <source>
        <dbReference type="ARBA" id="ARBA00004071"/>
    </source>
</evidence>
<proteinExistence type="inferred from homology"/>
<dbReference type="PIRSF" id="PIRSF001092">
    <property type="entry name" value="Alpha-L-fucosidase"/>
    <property type="match status" value="1"/>
</dbReference>
<name>A0ABU1RPN5_9GAMM</name>
<dbReference type="EMBL" id="JAVDTT010000001">
    <property type="protein sequence ID" value="MDR6840723.1"/>
    <property type="molecule type" value="Genomic_DNA"/>
</dbReference>
<organism evidence="9 10">
    <name type="scientific">Pseudoxanthomonas sacheonensis</name>
    <dbReference type="NCBI Taxonomy" id="443615"/>
    <lineage>
        <taxon>Bacteria</taxon>
        <taxon>Pseudomonadati</taxon>
        <taxon>Pseudomonadota</taxon>
        <taxon>Gammaproteobacteria</taxon>
        <taxon>Lysobacterales</taxon>
        <taxon>Lysobacteraceae</taxon>
        <taxon>Pseudoxanthomonas</taxon>
    </lineage>
</organism>
<dbReference type="SMART" id="SM00812">
    <property type="entry name" value="Alpha_L_fucos"/>
    <property type="match status" value="1"/>
</dbReference>